<dbReference type="PANTHER" id="PTHR30536:SF5">
    <property type="entry name" value="ALTRONATE DEHYDRATASE"/>
    <property type="match status" value="1"/>
</dbReference>
<evidence type="ECO:0000256" key="2">
    <source>
        <dbReference type="SAM" id="MobiDB-lite"/>
    </source>
</evidence>
<sequence>MPNPSRDLSPDLAPPPTSTDGRLLLLFEGDNVLVARMRIRAGETILVEGIDATLAADLPLGHKLARRAIAAGEKIVKYGAPIGTATEAIAIGTPVHVHNVRSDYTPTYHLMDAEKPEART</sequence>
<dbReference type="InterPro" id="IPR013974">
    <property type="entry name" value="SAF"/>
</dbReference>
<evidence type="ECO:0000256" key="1">
    <source>
        <dbReference type="ARBA" id="ARBA00023239"/>
    </source>
</evidence>
<dbReference type="Gene3D" id="2.30.130.110">
    <property type="match status" value="1"/>
</dbReference>
<dbReference type="Pfam" id="PF08666">
    <property type="entry name" value="SAF"/>
    <property type="match status" value="1"/>
</dbReference>
<keyword evidence="5" id="KW-1185">Reference proteome</keyword>
<dbReference type="InterPro" id="IPR052172">
    <property type="entry name" value="UxaA_altronate/galactarate_dh"/>
</dbReference>
<feature type="domain" description="SAF" evidence="3">
    <location>
        <begin position="30"/>
        <end position="101"/>
    </location>
</feature>
<evidence type="ECO:0000259" key="3">
    <source>
        <dbReference type="SMART" id="SM00858"/>
    </source>
</evidence>
<organism evidence="4 5">
    <name type="scientific">Kaistia terrae</name>
    <dbReference type="NCBI Taxonomy" id="537017"/>
    <lineage>
        <taxon>Bacteria</taxon>
        <taxon>Pseudomonadati</taxon>
        <taxon>Pseudomonadota</taxon>
        <taxon>Alphaproteobacteria</taxon>
        <taxon>Hyphomicrobiales</taxon>
        <taxon>Kaistiaceae</taxon>
        <taxon>Kaistia</taxon>
    </lineage>
</organism>
<dbReference type="CDD" id="cd11613">
    <property type="entry name" value="SAF_AH_GD"/>
    <property type="match status" value="1"/>
</dbReference>
<keyword evidence="1" id="KW-0456">Lyase</keyword>
<name>A0ABW0Q010_9HYPH</name>
<comment type="caution">
    <text evidence="4">The sequence shown here is derived from an EMBL/GenBank/DDBJ whole genome shotgun (WGS) entry which is preliminary data.</text>
</comment>
<dbReference type="RefSeq" id="WP_266343634.1">
    <property type="nucleotide sequence ID" value="NZ_JAPKNH010000003.1"/>
</dbReference>
<dbReference type="InterPro" id="IPR044144">
    <property type="entry name" value="SAF_UxaA/GarD"/>
</dbReference>
<dbReference type="Proteomes" id="UP001596150">
    <property type="component" value="Unassembled WGS sequence"/>
</dbReference>
<protein>
    <submittedName>
        <fullName evidence="4">UxaA family hydrolase</fullName>
    </submittedName>
</protein>
<evidence type="ECO:0000313" key="5">
    <source>
        <dbReference type="Proteomes" id="UP001596150"/>
    </source>
</evidence>
<proteinExistence type="predicted"/>
<evidence type="ECO:0000313" key="4">
    <source>
        <dbReference type="EMBL" id="MFC5518195.1"/>
    </source>
</evidence>
<dbReference type="GO" id="GO:0016787">
    <property type="term" value="F:hydrolase activity"/>
    <property type="evidence" value="ECO:0007669"/>
    <property type="project" value="UniProtKB-KW"/>
</dbReference>
<reference evidence="5" key="1">
    <citation type="journal article" date="2019" name="Int. J. Syst. Evol. Microbiol.">
        <title>The Global Catalogue of Microorganisms (GCM) 10K type strain sequencing project: providing services to taxonomists for standard genome sequencing and annotation.</title>
        <authorList>
            <consortium name="The Broad Institute Genomics Platform"/>
            <consortium name="The Broad Institute Genome Sequencing Center for Infectious Disease"/>
            <person name="Wu L."/>
            <person name="Ma J."/>
        </authorList>
    </citation>
    <scope>NUCLEOTIDE SEQUENCE [LARGE SCALE GENOMIC DNA]</scope>
    <source>
        <strain evidence="5">KACC 12633</strain>
    </source>
</reference>
<gene>
    <name evidence="4" type="ORF">ACFPP9_20615</name>
</gene>
<dbReference type="EMBL" id="JBHSML010000013">
    <property type="protein sequence ID" value="MFC5518195.1"/>
    <property type="molecule type" value="Genomic_DNA"/>
</dbReference>
<accession>A0ABW0Q010</accession>
<dbReference type="PANTHER" id="PTHR30536">
    <property type="entry name" value="ALTRONATE/GALACTARATE DEHYDRATASE"/>
    <property type="match status" value="1"/>
</dbReference>
<keyword evidence="4" id="KW-0378">Hydrolase</keyword>
<dbReference type="SMART" id="SM00858">
    <property type="entry name" value="SAF"/>
    <property type="match status" value="1"/>
</dbReference>
<feature type="region of interest" description="Disordered" evidence="2">
    <location>
        <begin position="1"/>
        <end position="20"/>
    </location>
</feature>